<dbReference type="RefSeq" id="WP_371435626.1">
    <property type="nucleotide sequence ID" value="NZ_JBHSRS010000064.1"/>
</dbReference>
<dbReference type="EMBL" id="JBHSRS010000064">
    <property type="protein sequence ID" value="MFC6282075.1"/>
    <property type="molecule type" value="Genomic_DNA"/>
</dbReference>
<sequence>MIVYRVRESEIELLGGDFSAKEFGLCIYEGDSDDEWFGYIAGREGWNGKGIKPGSPKPKYVTALVEWLQEMNFLEASLPNSDDDFK</sequence>
<keyword evidence="2" id="KW-1185">Reference proteome</keyword>
<accession>A0ABW1TY19</accession>
<evidence type="ECO:0000313" key="2">
    <source>
        <dbReference type="Proteomes" id="UP001596270"/>
    </source>
</evidence>
<reference evidence="2" key="1">
    <citation type="journal article" date="2019" name="Int. J. Syst. Evol. Microbiol.">
        <title>The Global Catalogue of Microorganisms (GCM) 10K type strain sequencing project: providing services to taxonomists for standard genome sequencing and annotation.</title>
        <authorList>
            <consortium name="The Broad Institute Genomics Platform"/>
            <consortium name="The Broad Institute Genome Sequencing Center for Infectious Disease"/>
            <person name="Wu L."/>
            <person name="Ma J."/>
        </authorList>
    </citation>
    <scope>NUCLEOTIDE SEQUENCE [LARGE SCALE GENOMIC DNA]</scope>
    <source>
        <strain evidence="2">CCUG 39402</strain>
    </source>
</reference>
<gene>
    <name evidence="1" type="ORF">ACFQND_12645</name>
</gene>
<dbReference type="Proteomes" id="UP001596270">
    <property type="component" value="Unassembled WGS sequence"/>
</dbReference>
<comment type="caution">
    <text evidence="1">The sequence shown here is derived from an EMBL/GenBank/DDBJ whole genome shotgun (WGS) entry which is preliminary data.</text>
</comment>
<organism evidence="1 2">
    <name type="scientific">Polaromonas aquatica</name>
    <dbReference type="NCBI Taxonomy" id="332657"/>
    <lineage>
        <taxon>Bacteria</taxon>
        <taxon>Pseudomonadati</taxon>
        <taxon>Pseudomonadota</taxon>
        <taxon>Betaproteobacteria</taxon>
        <taxon>Burkholderiales</taxon>
        <taxon>Comamonadaceae</taxon>
        <taxon>Polaromonas</taxon>
    </lineage>
</organism>
<name>A0ABW1TY19_9BURK</name>
<proteinExistence type="predicted"/>
<protein>
    <submittedName>
        <fullName evidence="1">Uncharacterized protein</fullName>
    </submittedName>
</protein>
<evidence type="ECO:0000313" key="1">
    <source>
        <dbReference type="EMBL" id="MFC6282075.1"/>
    </source>
</evidence>